<feature type="chain" id="PRO_5015315063" description="BD-FAE-like domain-containing protein" evidence="2">
    <location>
        <begin position="23"/>
        <end position="277"/>
    </location>
</feature>
<keyword evidence="2" id="KW-0732">Signal</keyword>
<feature type="signal peptide" evidence="2">
    <location>
        <begin position="1"/>
        <end position="22"/>
    </location>
</feature>
<organism evidence="4 5">
    <name type="scientific">Pontivivens insulae</name>
    <dbReference type="NCBI Taxonomy" id="1639689"/>
    <lineage>
        <taxon>Bacteria</taxon>
        <taxon>Pseudomonadati</taxon>
        <taxon>Pseudomonadota</taxon>
        <taxon>Alphaproteobacteria</taxon>
        <taxon>Rhodobacterales</taxon>
        <taxon>Paracoccaceae</taxon>
        <taxon>Pontivivens</taxon>
    </lineage>
</organism>
<dbReference type="Pfam" id="PF20434">
    <property type="entry name" value="BD-FAE"/>
    <property type="match status" value="1"/>
</dbReference>
<dbReference type="AlphaFoldDB" id="A0A2R8AF68"/>
<dbReference type="RefSeq" id="WP_108783583.1">
    <property type="nucleotide sequence ID" value="NZ_OMKW01000004.1"/>
</dbReference>
<dbReference type="InterPro" id="IPR049492">
    <property type="entry name" value="BD-FAE-like_dom"/>
</dbReference>
<accession>A0A2R8AF68</accession>
<dbReference type="InterPro" id="IPR029058">
    <property type="entry name" value="AB_hydrolase_fold"/>
</dbReference>
<keyword evidence="1" id="KW-0378">Hydrolase</keyword>
<reference evidence="4 5" key="1">
    <citation type="submission" date="2018-03" db="EMBL/GenBank/DDBJ databases">
        <authorList>
            <person name="Keele B.F."/>
        </authorList>
    </citation>
    <scope>NUCLEOTIDE SEQUENCE [LARGE SCALE GENOMIC DNA]</scope>
    <source>
        <strain evidence="4 5">CeCT 8812</strain>
    </source>
</reference>
<dbReference type="Gene3D" id="3.40.50.1820">
    <property type="entry name" value="alpha/beta hydrolase"/>
    <property type="match status" value="1"/>
</dbReference>
<dbReference type="Proteomes" id="UP000244932">
    <property type="component" value="Unassembled WGS sequence"/>
</dbReference>
<dbReference type="InterPro" id="IPR050300">
    <property type="entry name" value="GDXG_lipolytic_enzyme"/>
</dbReference>
<protein>
    <recommendedName>
        <fullName evidence="3">BD-FAE-like domain-containing protein</fullName>
    </recommendedName>
</protein>
<name>A0A2R8AF68_9RHOB</name>
<evidence type="ECO:0000256" key="2">
    <source>
        <dbReference type="SAM" id="SignalP"/>
    </source>
</evidence>
<feature type="domain" description="BD-FAE-like" evidence="3">
    <location>
        <begin position="52"/>
        <end position="227"/>
    </location>
</feature>
<evidence type="ECO:0000256" key="1">
    <source>
        <dbReference type="ARBA" id="ARBA00022801"/>
    </source>
</evidence>
<dbReference type="OrthoDB" id="9771666at2"/>
<evidence type="ECO:0000313" key="5">
    <source>
        <dbReference type="Proteomes" id="UP000244932"/>
    </source>
</evidence>
<dbReference type="PANTHER" id="PTHR48081">
    <property type="entry name" value="AB HYDROLASE SUPERFAMILY PROTEIN C4A8.06C"/>
    <property type="match status" value="1"/>
</dbReference>
<dbReference type="SUPFAM" id="SSF53474">
    <property type="entry name" value="alpha/beta-Hydrolases"/>
    <property type="match status" value="1"/>
</dbReference>
<dbReference type="PROSITE" id="PS51257">
    <property type="entry name" value="PROKAR_LIPOPROTEIN"/>
    <property type="match status" value="1"/>
</dbReference>
<keyword evidence="5" id="KW-1185">Reference proteome</keyword>
<dbReference type="EMBL" id="OMKW01000004">
    <property type="protein sequence ID" value="SPF30893.1"/>
    <property type="molecule type" value="Genomic_DNA"/>
</dbReference>
<sequence length="277" mass="29927">MYLMRMVGCALALGTLLGACSAADLINRGIGSERVTEQTDLAYGPGPWGTYDLYTPDAPSGPVVVFLQGGAWAQVEKGYYRFVGVKLAEDHGWTVAIPDYTPGPRDPFPRFVEDAARAIETIRRDVADGAPIWLIGHSAGAHIGALITHDPSYLDACEAIAGFVGIAGPYDLDTIEDWRMPQLFPPSLRDRAQVINAVEGAAPPTLLLYGQNDDIVDPENIERFEAALRAAGQRVEARIYEDVRHLDILGVIGDRLDSPAPTQADIVRFVAETPPGC</sequence>
<dbReference type="PANTHER" id="PTHR48081:SF33">
    <property type="entry name" value="KYNURENINE FORMAMIDASE"/>
    <property type="match status" value="1"/>
</dbReference>
<dbReference type="GO" id="GO:0016787">
    <property type="term" value="F:hydrolase activity"/>
    <property type="evidence" value="ECO:0007669"/>
    <property type="project" value="UniProtKB-KW"/>
</dbReference>
<evidence type="ECO:0000259" key="3">
    <source>
        <dbReference type="Pfam" id="PF20434"/>
    </source>
</evidence>
<evidence type="ECO:0000313" key="4">
    <source>
        <dbReference type="EMBL" id="SPF30893.1"/>
    </source>
</evidence>
<gene>
    <name evidence="4" type="ORF">POI8812_03238</name>
</gene>
<proteinExistence type="predicted"/>